<reference evidence="1 2" key="1">
    <citation type="submission" date="2018-09" db="EMBL/GenBank/DDBJ databases">
        <title>Acidovorax cavernicola nov. sp. isolated from Gruta de las Maravillas (Aracena, Spain).</title>
        <authorList>
            <person name="Jurado V."/>
            <person name="Gutierrez-Patricio S."/>
            <person name="Gonzalez-Pimentel J.L."/>
            <person name="Miller A.Z."/>
            <person name="Laiz L."/>
            <person name="Saiz-Jimenez C."/>
        </authorList>
    </citation>
    <scope>NUCLEOTIDE SEQUENCE [LARGE SCALE GENOMIC DNA]</scope>
    <source>
        <strain evidence="1 2">1011MAR4D40.2</strain>
    </source>
</reference>
<proteinExistence type="predicted"/>
<gene>
    <name evidence="1" type="ORF">D3H34_27355</name>
</gene>
<accession>A0A9X8D072</accession>
<name>A0A9X8D072_9BURK</name>
<protein>
    <submittedName>
        <fullName evidence="1">Uncharacterized protein</fullName>
    </submittedName>
</protein>
<dbReference type="AlphaFoldDB" id="A0A9X8D072"/>
<dbReference type="RefSeq" id="WP_119557644.1">
    <property type="nucleotide sequence ID" value="NZ_QXMN01000051.1"/>
</dbReference>
<organism evidence="1 2">
    <name type="scientific">Acidovorax cavernicola</name>
    <dbReference type="NCBI Taxonomy" id="1675792"/>
    <lineage>
        <taxon>Bacteria</taxon>
        <taxon>Pseudomonadati</taxon>
        <taxon>Pseudomonadota</taxon>
        <taxon>Betaproteobacteria</taxon>
        <taxon>Burkholderiales</taxon>
        <taxon>Comamonadaceae</taxon>
        <taxon>Acidovorax</taxon>
    </lineage>
</organism>
<sequence length="65" mass="7010">MSTPEYSPSGGISHRSCAIYVARWGGGAHPGKYHIWCSTIDLRAGVFVSAQCVVDDFGNLVEVPR</sequence>
<dbReference type="EMBL" id="QXMN01000051">
    <property type="protein sequence ID" value="RIX74452.1"/>
    <property type="molecule type" value="Genomic_DNA"/>
</dbReference>
<evidence type="ECO:0000313" key="2">
    <source>
        <dbReference type="Proteomes" id="UP000265619"/>
    </source>
</evidence>
<dbReference type="Proteomes" id="UP000265619">
    <property type="component" value="Unassembled WGS sequence"/>
</dbReference>
<keyword evidence="2" id="KW-1185">Reference proteome</keyword>
<comment type="caution">
    <text evidence="1">The sequence shown here is derived from an EMBL/GenBank/DDBJ whole genome shotgun (WGS) entry which is preliminary data.</text>
</comment>
<evidence type="ECO:0000313" key="1">
    <source>
        <dbReference type="EMBL" id="RIX74452.1"/>
    </source>
</evidence>